<feature type="non-terminal residue" evidence="1">
    <location>
        <position position="1"/>
    </location>
</feature>
<dbReference type="Proteomes" id="UP001057452">
    <property type="component" value="Chromosome 22"/>
</dbReference>
<comment type="caution">
    <text evidence="1">The sequence shown here is derived from an EMBL/GenBank/DDBJ whole genome shotgun (WGS) entry which is preliminary data.</text>
</comment>
<name>A0ACB9WH04_CHAAC</name>
<evidence type="ECO:0000313" key="1">
    <source>
        <dbReference type="EMBL" id="KAI4812476.1"/>
    </source>
</evidence>
<evidence type="ECO:0000313" key="2">
    <source>
        <dbReference type="Proteomes" id="UP001057452"/>
    </source>
</evidence>
<protein>
    <submittedName>
        <fullName evidence="1">Uncharacterized protein</fullName>
    </submittedName>
</protein>
<feature type="non-terminal residue" evidence="1">
    <location>
        <position position="66"/>
    </location>
</feature>
<sequence length="66" mass="7536">ETDTDRYDKAATDCIKEELLNQFTRTALRKPPPTRNSSEPPAVYFGRQRTSLRCFQAALLSESMRG</sequence>
<accession>A0ACB9WH04</accession>
<gene>
    <name evidence="1" type="ORF">KUCAC02_023862</name>
</gene>
<proteinExistence type="predicted"/>
<keyword evidence="2" id="KW-1185">Reference proteome</keyword>
<organism evidence="1 2">
    <name type="scientific">Chaenocephalus aceratus</name>
    <name type="common">Blackfin icefish</name>
    <name type="synonym">Chaenichthys aceratus</name>
    <dbReference type="NCBI Taxonomy" id="36190"/>
    <lineage>
        <taxon>Eukaryota</taxon>
        <taxon>Metazoa</taxon>
        <taxon>Chordata</taxon>
        <taxon>Craniata</taxon>
        <taxon>Vertebrata</taxon>
        <taxon>Euteleostomi</taxon>
        <taxon>Actinopterygii</taxon>
        <taxon>Neopterygii</taxon>
        <taxon>Teleostei</taxon>
        <taxon>Neoteleostei</taxon>
        <taxon>Acanthomorphata</taxon>
        <taxon>Eupercaria</taxon>
        <taxon>Perciformes</taxon>
        <taxon>Notothenioidei</taxon>
        <taxon>Channichthyidae</taxon>
        <taxon>Chaenocephalus</taxon>
    </lineage>
</organism>
<dbReference type="EMBL" id="CM043806">
    <property type="protein sequence ID" value="KAI4812476.1"/>
    <property type="molecule type" value="Genomic_DNA"/>
</dbReference>
<reference evidence="1" key="1">
    <citation type="submission" date="2022-05" db="EMBL/GenBank/DDBJ databases">
        <title>Chromosome-level genome of Chaenocephalus aceratus.</title>
        <authorList>
            <person name="Park H."/>
        </authorList>
    </citation>
    <scope>NUCLEOTIDE SEQUENCE</scope>
    <source>
        <strain evidence="1">KU_202001</strain>
    </source>
</reference>